<comment type="caution">
    <text evidence="1">The sequence shown here is derived from an EMBL/GenBank/DDBJ whole genome shotgun (WGS) entry which is preliminary data.</text>
</comment>
<protein>
    <submittedName>
        <fullName evidence="1">Uncharacterized protein</fullName>
    </submittedName>
</protein>
<evidence type="ECO:0000313" key="1">
    <source>
        <dbReference type="EMBL" id="HER43649.1"/>
    </source>
</evidence>
<dbReference type="Proteomes" id="UP000886069">
    <property type="component" value="Unassembled WGS sequence"/>
</dbReference>
<gene>
    <name evidence="1" type="ORF">ENO08_04230</name>
</gene>
<name>A0A7V2AUW2_UNCEI</name>
<dbReference type="AlphaFoldDB" id="A0A7V2AUW2"/>
<reference evidence="1" key="1">
    <citation type="journal article" date="2020" name="mSystems">
        <title>Genome- and Community-Level Interaction Insights into Carbon Utilization and Element Cycling Functions of Hydrothermarchaeota in Hydrothermal Sediment.</title>
        <authorList>
            <person name="Zhou Z."/>
            <person name="Liu Y."/>
            <person name="Xu W."/>
            <person name="Pan J."/>
            <person name="Luo Z.H."/>
            <person name="Li M."/>
        </authorList>
    </citation>
    <scope>NUCLEOTIDE SEQUENCE [LARGE SCALE GENOMIC DNA]</scope>
    <source>
        <strain evidence="1">SpSt-1233</strain>
    </source>
</reference>
<accession>A0A7V2AUW2</accession>
<organism evidence="1">
    <name type="scientific">Eiseniibacteriota bacterium</name>
    <dbReference type="NCBI Taxonomy" id="2212470"/>
    <lineage>
        <taxon>Bacteria</taxon>
        <taxon>Candidatus Eiseniibacteriota</taxon>
    </lineage>
</organism>
<dbReference type="EMBL" id="DSEC01000299">
    <property type="protein sequence ID" value="HER43649.1"/>
    <property type="molecule type" value="Genomic_DNA"/>
</dbReference>
<sequence length="332" mass="35330">MHRARGVTVIACLFVLIAYAGLSSQEPPEFTARVPFPPGVALTSPGGVDTLLVDPGTIGVPLEVLVTDLLGSPVTNLVGDPIEVPVDFTIIKTPSGAAGAGFQPGGLDSMRVLTDMGGFAGVSFDVGDLPGVYQVEASSPYGDFNYVFTMLTTGFTASITVVPHMPSAPVDTLGGIMVDIFPFDRSGTPMLDADLVVTLRQGPDGKWSYPVTNMGGGLYQATVPSAIADAGIIIATDTASYARGYTEVEYLKDIGDGLYFDTSDVQFMPVWEGEDQYYVVGAYLRDRFGNKFFEGEASYTGMVLGEPPIAIVDSTWFENDYFMSRIRSIDVG</sequence>
<feature type="non-terminal residue" evidence="1">
    <location>
        <position position="332"/>
    </location>
</feature>
<proteinExistence type="predicted"/>